<dbReference type="AlphaFoldDB" id="A0A512M6E9"/>
<accession>A0A512M6E9</accession>
<keyword evidence="3" id="KW-1185">Reference proteome</keyword>
<reference evidence="2 3" key="1">
    <citation type="submission" date="2019-07" db="EMBL/GenBank/DDBJ databases">
        <title>Whole genome shotgun sequence of Brevifollis gellanilyticus NBRC 108608.</title>
        <authorList>
            <person name="Hosoyama A."/>
            <person name="Uohara A."/>
            <person name="Ohji S."/>
            <person name="Ichikawa N."/>
        </authorList>
    </citation>
    <scope>NUCLEOTIDE SEQUENCE [LARGE SCALE GENOMIC DNA]</scope>
    <source>
        <strain evidence="2 3">NBRC 108608</strain>
    </source>
</reference>
<gene>
    <name evidence="2" type="ORF">BGE01nite_12120</name>
</gene>
<dbReference type="Proteomes" id="UP000321577">
    <property type="component" value="Unassembled WGS sequence"/>
</dbReference>
<proteinExistence type="predicted"/>
<dbReference type="EMBL" id="BKAG01000006">
    <property type="protein sequence ID" value="GEP41921.1"/>
    <property type="molecule type" value="Genomic_DNA"/>
</dbReference>
<sequence>MAIAAPSAHSTTSSPEIVDREIVVLLPDQEPEHWKKVTWGTATRVVWTVISVVLHLAAASSTPGWIVVLILLHLVWSITSIWRDTHG</sequence>
<evidence type="ECO:0000256" key="1">
    <source>
        <dbReference type="SAM" id="Phobius"/>
    </source>
</evidence>
<dbReference type="RefSeq" id="WP_146849458.1">
    <property type="nucleotide sequence ID" value="NZ_BKAG01000006.1"/>
</dbReference>
<feature type="transmembrane region" description="Helical" evidence="1">
    <location>
        <begin position="37"/>
        <end position="58"/>
    </location>
</feature>
<keyword evidence="1" id="KW-1133">Transmembrane helix</keyword>
<protein>
    <submittedName>
        <fullName evidence="2">Uncharacterized protein</fullName>
    </submittedName>
</protein>
<name>A0A512M6E9_9BACT</name>
<evidence type="ECO:0000313" key="3">
    <source>
        <dbReference type="Proteomes" id="UP000321577"/>
    </source>
</evidence>
<keyword evidence="1" id="KW-0812">Transmembrane</keyword>
<evidence type="ECO:0000313" key="2">
    <source>
        <dbReference type="EMBL" id="GEP41921.1"/>
    </source>
</evidence>
<keyword evidence="1" id="KW-0472">Membrane</keyword>
<comment type="caution">
    <text evidence="2">The sequence shown here is derived from an EMBL/GenBank/DDBJ whole genome shotgun (WGS) entry which is preliminary data.</text>
</comment>
<organism evidence="2 3">
    <name type="scientific">Brevifollis gellanilyticus</name>
    <dbReference type="NCBI Taxonomy" id="748831"/>
    <lineage>
        <taxon>Bacteria</taxon>
        <taxon>Pseudomonadati</taxon>
        <taxon>Verrucomicrobiota</taxon>
        <taxon>Verrucomicrobiia</taxon>
        <taxon>Verrucomicrobiales</taxon>
        <taxon>Verrucomicrobiaceae</taxon>
    </lineage>
</organism>